<dbReference type="Gramene" id="TraesSTA3D03G01846730.1">
    <property type="protein sequence ID" value="TraesSTA3D03G01846730.1.CDS1"/>
    <property type="gene ID" value="TraesSTA3D03G01846730"/>
</dbReference>
<dbReference type="AlphaFoldDB" id="A0A3B6GPA3"/>
<reference evidence="3" key="1">
    <citation type="submission" date="2018-08" db="EMBL/GenBank/DDBJ databases">
        <authorList>
            <person name="Rossello M."/>
        </authorList>
    </citation>
    <scope>NUCLEOTIDE SEQUENCE [LARGE SCALE GENOMIC DNA]</scope>
    <source>
        <strain evidence="3">cv. Chinese Spring</strain>
    </source>
</reference>
<reference evidence="3" key="2">
    <citation type="submission" date="2018-10" db="UniProtKB">
        <authorList>
            <consortium name="EnsemblPlants"/>
        </authorList>
    </citation>
    <scope>IDENTIFICATION</scope>
</reference>
<dbReference type="Gramene" id="TraesCLE_scaffold_041610_01G000100.1">
    <property type="protein sequence ID" value="TraesCLE_scaffold_041610_01G000100.1"/>
    <property type="gene ID" value="TraesCLE_scaffold_041610_01G000100"/>
</dbReference>
<evidence type="ECO:0000256" key="2">
    <source>
        <dbReference type="SAM" id="SignalP"/>
    </source>
</evidence>
<dbReference type="Gramene" id="TraesROB_scaffold_077847_01G000100.1">
    <property type="protein sequence ID" value="TraesROB_scaffold_077847_01G000100.1"/>
    <property type="gene ID" value="TraesROB_scaffold_077847_01G000100"/>
</dbReference>
<dbReference type="Proteomes" id="UP000019116">
    <property type="component" value="Chromosome 3D"/>
</dbReference>
<dbReference type="Gramene" id="TraesLAC3D03G01793300.1">
    <property type="protein sequence ID" value="TraesLAC3D03G01793300.1.CDS1"/>
    <property type="gene ID" value="TraesLAC3D03G01793300"/>
</dbReference>
<proteinExistence type="predicted"/>
<accession>A0A3B6GPA3</accession>
<dbReference type="Gramene" id="TraesARI3D03G01884610.1">
    <property type="protein sequence ID" value="TraesARI3D03G01884610.1.CDS1"/>
    <property type="gene ID" value="TraesARI3D03G01884610"/>
</dbReference>
<organism evidence="3">
    <name type="scientific">Triticum aestivum</name>
    <name type="common">Wheat</name>
    <dbReference type="NCBI Taxonomy" id="4565"/>
    <lineage>
        <taxon>Eukaryota</taxon>
        <taxon>Viridiplantae</taxon>
        <taxon>Streptophyta</taxon>
        <taxon>Embryophyta</taxon>
        <taxon>Tracheophyta</taxon>
        <taxon>Spermatophyta</taxon>
        <taxon>Magnoliopsida</taxon>
        <taxon>Liliopsida</taxon>
        <taxon>Poales</taxon>
        <taxon>Poaceae</taxon>
        <taxon>BOP clade</taxon>
        <taxon>Pooideae</taxon>
        <taxon>Triticodae</taxon>
        <taxon>Triticeae</taxon>
        <taxon>Triticinae</taxon>
        <taxon>Triticum</taxon>
    </lineage>
</organism>
<sequence>MARSKFLCTCILIIILSSIQAEARRLTTATVVAVASKGKEPWGALESNSRSLRATSSETSIAGAQGLDGEAMSTATTVESRGTAPGNSPGIGNKGKINN</sequence>
<dbReference type="OMA" id="HSHMASS"/>
<feature type="signal peptide" evidence="2">
    <location>
        <begin position="1"/>
        <end position="23"/>
    </location>
</feature>
<protein>
    <submittedName>
        <fullName evidence="3">Uncharacterized protein</fullName>
    </submittedName>
</protein>
<dbReference type="Gramene" id="TraesRN3D0100373000.1">
    <property type="protein sequence ID" value="TraesRN3D0100373000.1"/>
    <property type="gene ID" value="TraesRN3D0100373000"/>
</dbReference>
<dbReference type="Gramene" id="TraesCAD_scaffold_039111_01G000100.1">
    <property type="protein sequence ID" value="TraesCAD_scaffold_039111_01G000100.1"/>
    <property type="gene ID" value="TraesCAD_scaffold_039111_01G000100"/>
</dbReference>
<evidence type="ECO:0000313" key="4">
    <source>
        <dbReference type="Proteomes" id="UP000019116"/>
    </source>
</evidence>
<dbReference type="Gramene" id="TraesJAG3D03G01860470.1">
    <property type="protein sequence ID" value="TraesJAG3D03G01860470.1.CDS1"/>
    <property type="gene ID" value="TraesJAG3D03G01860470"/>
</dbReference>
<feature type="compositionally biased region" description="Polar residues" evidence="1">
    <location>
        <begin position="46"/>
        <end position="62"/>
    </location>
</feature>
<dbReference type="Gramene" id="TraesPARA_EIv1.0_1087660.1">
    <property type="protein sequence ID" value="TraesPARA_EIv1.0_1087660.1.CDS1"/>
    <property type="gene ID" value="TraesPARA_EIv1.0_1087660"/>
</dbReference>
<dbReference type="Gramene" id="TraesSYM3D03G01874810.1">
    <property type="protein sequence ID" value="TraesSYM3D03G01874810.1.CDS1"/>
    <property type="gene ID" value="TraesSYM3D03G01874810"/>
</dbReference>
<evidence type="ECO:0000313" key="3">
    <source>
        <dbReference type="EnsemblPlants" id="TraesCS3D02G165000.1.cds1"/>
    </source>
</evidence>
<dbReference type="Gramene" id="TraesWEE_scaffold_036495_01G000100.1">
    <property type="protein sequence ID" value="TraesWEE_scaffold_036495_01G000100.1"/>
    <property type="gene ID" value="TraesWEE_scaffold_036495_01G000100"/>
</dbReference>
<feature type="chain" id="PRO_5043174249" evidence="2">
    <location>
        <begin position="24"/>
        <end position="99"/>
    </location>
</feature>
<dbReference type="Gramene" id="TraesCS3D03G0353800.1">
    <property type="protein sequence ID" value="TraesCS3D03G0353800.1.CDS1"/>
    <property type="gene ID" value="TraesCS3D03G0353800"/>
</dbReference>
<feature type="region of interest" description="Disordered" evidence="1">
    <location>
        <begin position="43"/>
        <end position="99"/>
    </location>
</feature>
<evidence type="ECO:0000256" key="1">
    <source>
        <dbReference type="SAM" id="MobiDB-lite"/>
    </source>
</evidence>
<dbReference type="EnsemblPlants" id="TraesCS3D02G165000.1">
    <property type="protein sequence ID" value="TraesCS3D02G165000.1.cds1"/>
    <property type="gene ID" value="TraesCS3D02G165000"/>
</dbReference>
<dbReference type="OrthoDB" id="672683at2759"/>
<dbReference type="Gramene" id="TraesNOR3D03G01878830.1">
    <property type="protein sequence ID" value="TraesNOR3D03G01878830.1.CDS1"/>
    <property type="gene ID" value="TraesNOR3D03G01878830"/>
</dbReference>
<keyword evidence="2" id="KW-0732">Signal</keyword>
<dbReference type="Gramene" id="TraesLDM3D03G01850250.1">
    <property type="protein sequence ID" value="TraesLDM3D03G01850250.1.CDS1"/>
    <property type="gene ID" value="TraesLDM3D03G01850250"/>
</dbReference>
<keyword evidence="4" id="KW-1185">Reference proteome</keyword>
<dbReference type="Gramene" id="TraesMAC3D03G01850400.1">
    <property type="protein sequence ID" value="TraesMAC3D03G01850400.1.CDS1"/>
    <property type="gene ID" value="TraesMAC3D03G01850400"/>
</dbReference>
<name>A0A3B6GPA3_WHEAT</name>
<dbReference type="Gramene" id="TraesCS3D02G165000.1">
    <property type="protein sequence ID" value="TraesCS3D02G165000.1.cds1"/>
    <property type="gene ID" value="TraesCS3D02G165000"/>
</dbReference>
<dbReference type="Gramene" id="TraesJUL3D03G01869700.1">
    <property type="protein sequence ID" value="TraesJUL3D03G01869700.1.CDS1"/>
    <property type="gene ID" value="TraesJUL3D03G01869700"/>
</dbReference>